<organism evidence="2">
    <name type="scientific">Rhipicephalus microplus</name>
    <name type="common">Cattle tick</name>
    <name type="synonym">Boophilus microplus</name>
    <dbReference type="NCBI Taxonomy" id="6941"/>
    <lineage>
        <taxon>Eukaryota</taxon>
        <taxon>Metazoa</taxon>
        <taxon>Ecdysozoa</taxon>
        <taxon>Arthropoda</taxon>
        <taxon>Chelicerata</taxon>
        <taxon>Arachnida</taxon>
        <taxon>Acari</taxon>
        <taxon>Parasitiformes</taxon>
        <taxon>Ixodida</taxon>
        <taxon>Ixodoidea</taxon>
        <taxon>Ixodidae</taxon>
        <taxon>Rhipicephalinae</taxon>
        <taxon>Rhipicephalus</taxon>
        <taxon>Boophilus</taxon>
    </lineage>
</organism>
<dbReference type="InterPro" id="IPR055127">
    <property type="entry name" value="YEATS2_3HBD"/>
</dbReference>
<accession>A0A6M2D040</accession>
<reference evidence="2" key="1">
    <citation type="submission" date="2019-09" db="EMBL/GenBank/DDBJ databases">
        <title>Organ-specific transcriptomic study of the physiology of the cattle tick, Rhipicephalus microplus.</title>
        <authorList>
            <person name="Tirloni L."/>
            <person name="Braz G."/>
            <person name="Gandara A.C.P."/>
            <person name="Sabadin G.A."/>
            <person name="da Silva R.M."/>
            <person name="Guizzo M.G."/>
            <person name="Machado J.A."/>
            <person name="Costa E.P."/>
            <person name="Gomes H.F."/>
            <person name="Moraes J."/>
            <person name="Mota M.B.S."/>
            <person name="Mesquita R.D."/>
            <person name="Alvarenga P.H."/>
            <person name="Alves F."/>
            <person name="Seixas A."/>
            <person name="da Fonseca R.N."/>
            <person name="Fogaca A."/>
            <person name="Logullo C."/>
            <person name="Tanaka A."/>
            <person name="Daffre S."/>
            <person name="Termignoni C."/>
            <person name="Vaz I.S.Jr."/>
            <person name="Oliveira P.L."/>
            <person name="Ribeiro J.M."/>
        </authorList>
    </citation>
    <scope>NUCLEOTIDE SEQUENCE</scope>
    <source>
        <strain evidence="2">Porto Alegre</strain>
    </source>
</reference>
<dbReference type="EMBL" id="GHWJ01006377">
    <property type="protein sequence ID" value="NOV39114.1"/>
    <property type="molecule type" value="Transcribed_RNA"/>
</dbReference>
<name>A0A6M2D040_RHIMP</name>
<evidence type="ECO:0000313" key="2">
    <source>
        <dbReference type="EMBL" id="NOV39114.1"/>
    </source>
</evidence>
<dbReference type="Pfam" id="PF22951">
    <property type="entry name" value="3HBD"/>
    <property type="match status" value="1"/>
</dbReference>
<dbReference type="OrthoDB" id="1741717at2759"/>
<protein>
    <submittedName>
        <fullName evidence="2">Putative histone H3 acetylation</fullName>
    </submittedName>
</protein>
<sequence length="515" mass="54911">MPASTLRAAFPPAIEGTSGAVLLNTPSSAAGAAPVLPSIKGGMVSTVANRTNLLSVVCNKPAVTSASVPAPVVQGASKQLATIATTAGNVAYSKPASERTTVVMPRATQSVMPSTTKVKSAPSTSTYTLVMLPGAGGSQGQFVLLPTASVTPTVSTPVVHQEKQSIQPSTSPGNQNVHKIVYPAASLLAQPEKVDPVKELRDKLNAIRLCNFKDMREALFAVVAHFPLVGVTEFEKLSCFPYAAIDATTYFSWPLPKRRASEWMRACDVRRTLQLLVERQQPSWSSSCLPSRRAIVLLCRRFGFTPLHADIGGESEEADIGAVDSGAHDSYSEPSELLSQLASAAEGAYEDTGDVDEELDVVGLSGPDKLDSAFGSREAEASLQKQNTTLLSDSSPEKFLPRKAKVHLPLSPKAAFVRDAASEVGVHLSSCELEPRIDVPVVEEMIVSACKNFATQLMRSALNMAFKRASDERIPSVVTLEDTYRGILEIKECSFLTNESLGIESTREGGDDTHL</sequence>
<dbReference type="VEuPathDB" id="VectorBase:LOC119171931"/>
<proteinExistence type="predicted"/>
<dbReference type="AlphaFoldDB" id="A0A6M2D040"/>
<feature type="domain" description="YEATS" evidence="1">
    <location>
        <begin position="212"/>
        <end position="309"/>
    </location>
</feature>
<evidence type="ECO:0000259" key="1">
    <source>
        <dbReference type="Pfam" id="PF22951"/>
    </source>
</evidence>